<evidence type="ECO:0000259" key="6">
    <source>
        <dbReference type="Pfam" id="PF03632"/>
    </source>
</evidence>
<reference evidence="8" key="1">
    <citation type="journal article" date="2020" name="Stud. Mycol.">
        <title>101 Dothideomycetes genomes: a test case for predicting lifestyles and emergence of pathogens.</title>
        <authorList>
            <person name="Haridas S."/>
            <person name="Albert R."/>
            <person name="Binder M."/>
            <person name="Bloem J."/>
            <person name="Labutti K."/>
            <person name="Salamov A."/>
            <person name="Andreopoulos B."/>
            <person name="Baker S."/>
            <person name="Barry K."/>
            <person name="Bills G."/>
            <person name="Bluhm B."/>
            <person name="Cannon C."/>
            <person name="Castanera R."/>
            <person name="Culley D."/>
            <person name="Daum C."/>
            <person name="Ezra D."/>
            <person name="Gonzalez J."/>
            <person name="Henrissat B."/>
            <person name="Kuo A."/>
            <person name="Liang C."/>
            <person name="Lipzen A."/>
            <person name="Lutzoni F."/>
            <person name="Magnuson J."/>
            <person name="Mondo S."/>
            <person name="Nolan M."/>
            <person name="Ohm R."/>
            <person name="Pangilinan J."/>
            <person name="Park H.-J."/>
            <person name="Ramirez L."/>
            <person name="Alfaro M."/>
            <person name="Sun H."/>
            <person name="Tritt A."/>
            <person name="Yoshinaga Y."/>
            <person name="Zwiers L.-H."/>
            <person name="Turgeon B."/>
            <person name="Goodwin S."/>
            <person name="Spatafora J."/>
            <person name="Crous P."/>
            <person name="Grigoriev I."/>
        </authorList>
    </citation>
    <scope>NUCLEOTIDE SEQUENCE</scope>
    <source>
        <strain evidence="8">CBS 122367</strain>
    </source>
</reference>
<dbReference type="InterPro" id="IPR037018">
    <property type="entry name" value="GH65_N"/>
</dbReference>
<comment type="similarity">
    <text evidence="2">Belongs to the glycosyl hydrolase 65 family.</text>
</comment>
<dbReference type="InterPro" id="IPR005196">
    <property type="entry name" value="Glyco_hydro_65_N"/>
</dbReference>
<dbReference type="SUPFAM" id="SSF74650">
    <property type="entry name" value="Galactose mutarotase-like"/>
    <property type="match status" value="1"/>
</dbReference>
<dbReference type="PANTHER" id="PTHR11051:SF8">
    <property type="entry name" value="PROTEIN-GLUCOSYLGALACTOSYLHYDROXYLYSINE GLUCOSIDASE"/>
    <property type="match status" value="1"/>
</dbReference>
<dbReference type="InterPro" id="IPR005195">
    <property type="entry name" value="Glyco_hydro_65_M"/>
</dbReference>
<name>A0A6G1JBI0_9PLEO</name>
<evidence type="ECO:0000256" key="2">
    <source>
        <dbReference type="ARBA" id="ARBA00006768"/>
    </source>
</evidence>
<dbReference type="InterPro" id="IPR011013">
    <property type="entry name" value="Gal_mutarotase_sf_dom"/>
</dbReference>
<dbReference type="GO" id="GO:0009277">
    <property type="term" value="C:fungal-type cell wall"/>
    <property type="evidence" value="ECO:0007669"/>
    <property type="project" value="TreeGrafter"/>
</dbReference>
<evidence type="ECO:0000256" key="3">
    <source>
        <dbReference type="ARBA" id="ARBA00012757"/>
    </source>
</evidence>
<dbReference type="GO" id="GO:0005993">
    <property type="term" value="P:trehalose catabolic process"/>
    <property type="evidence" value="ECO:0007669"/>
    <property type="project" value="TreeGrafter"/>
</dbReference>
<dbReference type="AlphaFoldDB" id="A0A6G1JBI0"/>
<dbReference type="EMBL" id="MU005575">
    <property type="protein sequence ID" value="KAF2687571.1"/>
    <property type="molecule type" value="Genomic_DNA"/>
</dbReference>
<protein>
    <recommendedName>
        <fullName evidence="3">alpha,alpha-trehalase</fullName>
        <ecNumber evidence="3">3.2.1.28</ecNumber>
    </recommendedName>
</protein>
<keyword evidence="5" id="KW-0325">Glycoprotein</keyword>
<dbReference type="Pfam" id="PF03636">
    <property type="entry name" value="Glyco_hydro_65N"/>
    <property type="match status" value="1"/>
</dbReference>
<dbReference type="Pfam" id="PF03632">
    <property type="entry name" value="Glyco_hydro_65m"/>
    <property type="match status" value="1"/>
</dbReference>
<dbReference type="Gene3D" id="2.70.98.40">
    <property type="entry name" value="Glycoside hydrolase, family 65, N-terminal domain"/>
    <property type="match status" value="1"/>
</dbReference>
<dbReference type="InterPro" id="IPR008928">
    <property type="entry name" value="6-hairpin_glycosidase_sf"/>
</dbReference>
<dbReference type="InterPro" id="IPR012341">
    <property type="entry name" value="6hp_glycosidase-like_sf"/>
</dbReference>
<evidence type="ECO:0000256" key="1">
    <source>
        <dbReference type="ARBA" id="ARBA00001576"/>
    </source>
</evidence>
<dbReference type="Proteomes" id="UP000799291">
    <property type="component" value="Unassembled WGS sequence"/>
</dbReference>
<proteinExistence type="inferred from homology"/>
<dbReference type="SUPFAM" id="SSF48208">
    <property type="entry name" value="Six-hairpin glycosidases"/>
    <property type="match status" value="1"/>
</dbReference>
<evidence type="ECO:0000313" key="8">
    <source>
        <dbReference type="EMBL" id="KAF2687571.1"/>
    </source>
</evidence>
<organism evidence="8 9">
    <name type="scientific">Lentithecium fluviatile CBS 122367</name>
    <dbReference type="NCBI Taxonomy" id="1168545"/>
    <lineage>
        <taxon>Eukaryota</taxon>
        <taxon>Fungi</taxon>
        <taxon>Dikarya</taxon>
        <taxon>Ascomycota</taxon>
        <taxon>Pezizomycotina</taxon>
        <taxon>Dothideomycetes</taxon>
        <taxon>Pleosporomycetidae</taxon>
        <taxon>Pleosporales</taxon>
        <taxon>Massarineae</taxon>
        <taxon>Lentitheciaceae</taxon>
        <taxon>Lentithecium</taxon>
    </lineage>
</organism>
<dbReference type="FunFam" id="1.50.10.10:FF:000032">
    <property type="entry name" value="Vacuolar acid trehalase"/>
    <property type="match status" value="1"/>
</dbReference>
<dbReference type="EC" id="3.2.1.28" evidence="3"/>
<dbReference type="OrthoDB" id="200349at2759"/>
<dbReference type="Gene3D" id="1.50.10.10">
    <property type="match status" value="1"/>
</dbReference>
<dbReference type="PANTHER" id="PTHR11051">
    <property type="entry name" value="GLYCOSYL HYDROLASE-RELATED"/>
    <property type="match status" value="1"/>
</dbReference>
<keyword evidence="4" id="KW-0378">Hydrolase</keyword>
<comment type="catalytic activity">
    <reaction evidence="1">
        <text>alpha,alpha-trehalose + H2O = alpha-D-glucose + beta-D-glucose</text>
        <dbReference type="Rhea" id="RHEA:32675"/>
        <dbReference type="ChEBI" id="CHEBI:15377"/>
        <dbReference type="ChEBI" id="CHEBI:15903"/>
        <dbReference type="ChEBI" id="CHEBI:16551"/>
        <dbReference type="ChEBI" id="CHEBI:17925"/>
        <dbReference type="EC" id="3.2.1.28"/>
    </reaction>
</comment>
<dbReference type="GO" id="GO:0004555">
    <property type="term" value="F:alpha,alpha-trehalase activity"/>
    <property type="evidence" value="ECO:0007669"/>
    <property type="project" value="UniProtKB-EC"/>
</dbReference>
<evidence type="ECO:0000256" key="5">
    <source>
        <dbReference type="ARBA" id="ARBA00023180"/>
    </source>
</evidence>
<feature type="domain" description="Glycoside hydrolase family 65 central catalytic" evidence="6">
    <location>
        <begin position="398"/>
        <end position="619"/>
    </location>
</feature>
<evidence type="ECO:0000313" key="9">
    <source>
        <dbReference type="Proteomes" id="UP000799291"/>
    </source>
</evidence>
<sequence>MSQQLCGLDWVKLNRCWRRRAATRSDLQDTDWDDDNWLVRSDVLDTGHYQTRMSLANGYLGINVATTGPFFEVDEPLAGDNYNGWPLYNTRHTFASIAGFYTNQDPVIGTNYPWLNQYGKESFVAGIPHWSGLVVEADGHFLNASVAKEDISHYSTKLDVAAGLLSWEYTWKPSGGDAITVEYSMLVHKLYVNQAAVQLKLTASRDINVTVYDVLEGNSASRTDFFGKKYETHSSFPMIWTAVSPIGVSNVTAYVYSSLQGNECVDPNSRKEVPGGFLGDPHDASIAQSVAVKLVAGKTAVIGKFIGIASTDAFEDPKSVANAAAITGATLGFATLLHSHIQEWASILTRDSVDSYHDPGGLLPTDIRLQELQVISVTTPFMILQNTVGPNAIAAAGYNSRLNIHSIPVCGIASDCYGGLVFWDAETWMALGLQVSHPQHIETVVNYRVEKYPQAKENIKTAFTSSKNQTGRFSGGAVYPWTSARYGNCTGTGPCFDYEYHVNGDIAITFRNQFAVTGDAKHFKDTLLPITNDLVYFLSEALDYNETSGYYELWNATDPDEYANNVNNVGYATALIQRLFNETNELNVMFGLPHNETWNKIGEQMRLPVDEEVGIILEYGSMNGSIVVKQADVVLLDDILHYENPYSLNNLDYYANKQSIDGPGMTYAAFSIVANEISPSGCSSYTYDTYSSQPYIRAPFFQFSEQLIDNFYINGGTHPAFPFLTGMGGANRVAIFGYLGLRLFVDKLDVDPSLPPQVKYLNYRTFYWQGYGINATSNSTHTTLARLPNKILPTANKDYASSPLPVTLGTRPGKFWLGTKPLVLKNRMIGQTPTVAGNILQCKRLVQGDYLYLPGQFPIAAIDGASSTKWQPENSTRVNYISVDLGADTAFHPLKSMLLDWGAQPPAYYEVLFTNTSIPPFDERSDVRNVTAGYVEISEPYDPRLLYVIRPVKANQTNVTLEAGHWSGRYAHLGIKGNLANESSFAGGTVAEWSVVADFGDERYNWRYQEGY</sequence>
<dbReference type="GO" id="GO:0030246">
    <property type="term" value="F:carbohydrate binding"/>
    <property type="evidence" value="ECO:0007669"/>
    <property type="project" value="InterPro"/>
</dbReference>
<evidence type="ECO:0000256" key="4">
    <source>
        <dbReference type="ARBA" id="ARBA00022801"/>
    </source>
</evidence>
<accession>A0A6G1JBI0</accession>
<keyword evidence="9" id="KW-1185">Reference proteome</keyword>
<feature type="domain" description="Glycoside hydrolase family 65 N-terminal" evidence="7">
    <location>
        <begin position="45"/>
        <end position="311"/>
    </location>
</feature>
<gene>
    <name evidence="8" type="ORF">K458DRAFT_441305</name>
</gene>
<evidence type="ECO:0000259" key="7">
    <source>
        <dbReference type="Pfam" id="PF03636"/>
    </source>
</evidence>